<gene>
    <name evidence="2" type="ORF">GCM10007884_32780</name>
</gene>
<keyword evidence="3" id="KW-1185">Reference proteome</keyword>
<proteinExistence type="predicted"/>
<organism evidence="2 3">
    <name type="scientific">Methylobacterium brachythecii</name>
    <dbReference type="NCBI Taxonomy" id="1176177"/>
    <lineage>
        <taxon>Bacteria</taxon>
        <taxon>Pseudomonadati</taxon>
        <taxon>Pseudomonadota</taxon>
        <taxon>Alphaproteobacteria</taxon>
        <taxon>Hyphomicrobiales</taxon>
        <taxon>Methylobacteriaceae</taxon>
        <taxon>Methylobacterium</taxon>
    </lineage>
</organism>
<reference evidence="3" key="1">
    <citation type="journal article" date="2019" name="Int. J. Syst. Evol. Microbiol.">
        <title>The Global Catalogue of Microorganisms (GCM) 10K type strain sequencing project: providing services to taxonomists for standard genome sequencing and annotation.</title>
        <authorList>
            <consortium name="The Broad Institute Genomics Platform"/>
            <consortium name="The Broad Institute Genome Sequencing Center for Infectious Disease"/>
            <person name="Wu L."/>
            <person name="Ma J."/>
        </authorList>
    </citation>
    <scope>NUCLEOTIDE SEQUENCE [LARGE SCALE GENOMIC DNA]</scope>
    <source>
        <strain evidence="3">NBRC 107710</strain>
    </source>
</reference>
<feature type="region of interest" description="Disordered" evidence="1">
    <location>
        <begin position="1"/>
        <end position="27"/>
    </location>
</feature>
<feature type="compositionally biased region" description="Low complexity" evidence="1">
    <location>
        <begin position="1"/>
        <end position="19"/>
    </location>
</feature>
<sequence>MLNTNGTAWASGSSTAKGSSKPEGGGAGRSIIDAVCCARAILSTEPRHRVSRATLNVVFTKPPLYEKNYRVMSGLEEPQEAV</sequence>
<protein>
    <submittedName>
        <fullName evidence="2">Uncharacterized protein</fullName>
    </submittedName>
</protein>
<comment type="caution">
    <text evidence="2">The sequence shown here is derived from an EMBL/GenBank/DDBJ whole genome shotgun (WGS) entry which is preliminary data.</text>
</comment>
<accession>A0ABQ6D5S7</accession>
<dbReference type="EMBL" id="BSPG01000020">
    <property type="protein sequence ID" value="GLS45289.1"/>
    <property type="molecule type" value="Genomic_DNA"/>
</dbReference>
<evidence type="ECO:0000313" key="2">
    <source>
        <dbReference type="EMBL" id="GLS45289.1"/>
    </source>
</evidence>
<evidence type="ECO:0000256" key="1">
    <source>
        <dbReference type="SAM" id="MobiDB-lite"/>
    </source>
</evidence>
<name>A0ABQ6D5S7_9HYPH</name>
<dbReference type="Proteomes" id="UP001156881">
    <property type="component" value="Unassembled WGS sequence"/>
</dbReference>
<evidence type="ECO:0000313" key="3">
    <source>
        <dbReference type="Proteomes" id="UP001156881"/>
    </source>
</evidence>